<reference evidence="1 2" key="1">
    <citation type="submission" date="2023-08" db="EMBL/GenBank/DDBJ databases">
        <authorList>
            <person name="Du S."/>
            <person name="Wu Z."/>
            <person name="Wu Y."/>
            <person name="Yang M."/>
            <person name="Shao J."/>
            <person name="Liu H."/>
            <person name="Zhao Y."/>
            <person name="Zhang Z."/>
        </authorList>
    </citation>
    <scope>NUCLEOTIDE SEQUENCE [LARGE SCALE GENOMIC DNA]</scope>
</reference>
<accession>A0AAX4G2Q7</accession>
<sequence>MNNQDKMQLALAKMHTGQWFGFDGEVSYENLIIHDNTKSKPTEAEINAKIQEIEDGITAKANLKASAKAKLIAGEALTEEEADTIVL</sequence>
<organism evidence="1 2">
    <name type="scientific">Pelagibacter phage HTVC041P</name>
    <dbReference type="NCBI Taxonomy" id="3072833"/>
    <lineage>
        <taxon>Viruses</taxon>
        <taxon>Duplodnaviria</taxon>
        <taxon>Heunggongvirae</taxon>
        <taxon>Uroviricota</taxon>
        <taxon>Caudoviricetes</taxon>
        <taxon>Autographivirales</taxon>
        <taxon>Autographivirales incertae sedis</taxon>
        <taxon>Aequorvirus</taxon>
        <taxon>Aequorvirus HTVC041P</taxon>
    </lineage>
</organism>
<dbReference type="EMBL" id="OR420753">
    <property type="protein sequence ID" value="WOZ55776.1"/>
    <property type="molecule type" value="Genomic_DNA"/>
</dbReference>
<evidence type="ECO:0000313" key="1">
    <source>
        <dbReference type="EMBL" id="WOZ55776.1"/>
    </source>
</evidence>
<keyword evidence="2" id="KW-1185">Reference proteome</keyword>
<dbReference type="Proteomes" id="UP001301519">
    <property type="component" value="Segment"/>
</dbReference>
<proteinExistence type="predicted"/>
<protein>
    <submittedName>
        <fullName evidence="1">Uncharacterized protein</fullName>
    </submittedName>
</protein>
<gene>
    <name evidence="1" type="ORF">HTVC041P_gp42</name>
</gene>
<evidence type="ECO:0000313" key="2">
    <source>
        <dbReference type="Proteomes" id="UP001301519"/>
    </source>
</evidence>
<name>A0AAX4G2Q7_9CAUD</name>